<dbReference type="AlphaFoldDB" id="A0AA40EGH8"/>
<comment type="caution">
    <text evidence="1">The sequence shown here is derived from an EMBL/GenBank/DDBJ whole genome shotgun (WGS) entry which is preliminary data.</text>
</comment>
<proteinExistence type="predicted"/>
<sequence length="328" mass="35366">MSLGSLAAIRGAPGAAIQGSGVRVDLSVQLRYLDGQVHTRQPFQFPGCSYTEEFIFILLICLHKRRTWKLPSSPGTGGTALHVLEEPQATGKQAIFPVQSQSRQTLALDPAGTVKPPTATAMAVYPFTDSLEVSGDGSGDLPLFPSLSPVRLPMDSERRQSGPVMAEYVRATGPPGWAPLPRWALRAPQSIIPGYSSQSLVLLQEPGALASRLFDDTGWGMVTGLTSRFGSRRRCETSSLPSPSRRPDCYFFCWLRAGYGVKTAPVCESASPRTWDLICSQLILSPLSTFITEHRNDSHFSLWSADALSMTSLSLPGPKGIPPHGGLS</sequence>
<name>A0AA40EGH8_9PEZI</name>
<protein>
    <submittedName>
        <fullName evidence="1">Uncharacterized protein</fullName>
    </submittedName>
</protein>
<dbReference type="EMBL" id="JAUKTV010000005">
    <property type="protein sequence ID" value="KAK0736851.1"/>
    <property type="molecule type" value="Genomic_DNA"/>
</dbReference>
<organism evidence="1 2">
    <name type="scientific">Apiosordaria backusii</name>
    <dbReference type="NCBI Taxonomy" id="314023"/>
    <lineage>
        <taxon>Eukaryota</taxon>
        <taxon>Fungi</taxon>
        <taxon>Dikarya</taxon>
        <taxon>Ascomycota</taxon>
        <taxon>Pezizomycotina</taxon>
        <taxon>Sordariomycetes</taxon>
        <taxon>Sordariomycetidae</taxon>
        <taxon>Sordariales</taxon>
        <taxon>Lasiosphaeriaceae</taxon>
        <taxon>Apiosordaria</taxon>
    </lineage>
</organism>
<reference evidence="1" key="1">
    <citation type="submission" date="2023-06" db="EMBL/GenBank/DDBJ databases">
        <title>Genome-scale phylogeny and comparative genomics of the fungal order Sordariales.</title>
        <authorList>
            <consortium name="Lawrence Berkeley National Laboratory"/>
            <person name="Hensen N."/>
            <person name="Bonometti L."/>
            <person name="Westerberg I."/>
            <person name="Brannstrom I.O."/>
            <person name="Guillou S."/>
            <person name="Cros-Aarteil S."/>
            <person name="Calhoun S."/>
            <person name="Haridas S."/>
            <person name="Kuo A."/>
            <person name="Mondo S."/>
            <person name="Pangilinan J."/>
            <person name="Riley R."/>
            <person name="Labutti K."/>
            <person name="Andreopoulos B."/>
            <person name="Lipzen A."/>
            <person name="Chen C."/>
            <person name="Yanf M."/>
            <person name="Daum C."/>
            <person name="Ng V."/>
            <person name="Clum A."/>
            <person name="Steindorff A."/>
            <person name="Ohm R."/>
            <person name="Martin F."/>
            <person name="Silar P."/>
            <person name="Natvig D."/>
            <person name="Lalanne C."/>
            <person name="Gautier V."/>
            <person name="Ament-Velasquez S.L."/>
            <person name="Kruys A."/>
            <person name="Hutchinson M.I."/>
            <person name="Powell A.J."/>
            <person name="Barry K."/>
            <person name="Miller A.N."/>
            <person name="Grigoriev I.V."/>
            <person name="Debuchy R."/>
            <person name="Gladieux P."/>
            <person name="Thoren M.H."/>
            <person name="Johannesson H."/>
        </authorList>
    </citation>
    <scope>NUCLEOTIDE SEQUENCE</scope>
    <source>
        <strain evidence="1">CBS 540.89</strain>
    </source>
</reference>
<dbReference type="Proteomes" id="UP001172159">
    <property type="component" value="Unassembled WGS sequence"/>
</dbReference>
<evidence type="ECO:0000313" key="2">
    <source>
        <dbReference type="Proteomes" id="UP001172159"/>
    </source>
</evidence>
<keyword evidence="2" id="KW-1185">Reference proteome</keyword>
<accession>A0AA40EGH8</accession>
<evidence type="ECO:0000313" key="1">
    <source>
        <dbReference type="EMBL" id="KAK0736851.1"/>
    </source>
</evidence>
<gene>
    <name evidence="1" type="ORF">B0T21DRAFT_347283</name>
</gene>